<evidence type="ECO:0000313" key="4">
    <source>
        <dbReference type="Proteomes" id="UP000053372"/>
    </source>
</evidence>
<feature type="compositionally biased region" description="Polar residues" evidence="1">
    <location>
        <begin position="35"/>
        <end position="56"/>
    </location>
</feature>
<dbReference type="OrthoDB" id="573653at2"/>
<protein>
    <submittedName>
        <fullName evidence="3">Uncharacterized protein</fullName>
    </submittedName>
</protein>
<keyword evidence="4" id="KW-1185">Reference proteome</keyword>
<sequence>MKKSLFAGGIICLLLGTGIKYVQTPAHAQPRAEQKSPNVSTDTENSEQPQLKSPQASKVKLLNRGAEPRQKLRFQPVAGSKQQSVMMTKTNMKMSLDGKPVPAFNIPATEVTVNTVVNKVEPNGDISYDFSYSDIDVIKDPNVQPQILEAMRKQFAQLKGMKGSGVMDNRGNPKKFNLVASDIKDPMLKQMMQQVSNSLSKVSSPVPQEAVGKGAEWVVTNKVGFSGINIIQTQTYKLLDIKDGVATLQAKVDQQAQAMQKVTLPGLPPSAALTLQSYKGNGEGKYQIMLDKLMPITSNISVASNVNWKGKFTSKQEDTNMNQEVLVNVNMKSK</sequence>
<evidence type="ECO:0000313" key="3">
    <source>
        <dbReference type="EMBL" id="KST68404.1"/>
    </source>
</evidence>
<dbReference type="EMBL" id="LMTZ01000066">
    <property type="protein sequence ID" value="KST68404.1"/>
    <property type="molecule type" value="Genomic_DNA"/>
</dbReference>
<evidence type="ECO:0000313" key="2">
    <source>
        <dbReference type="EMBL" id="KST67971.1"/>
    </source>
</evidence>
<proteinExistence type="predicted"/>
<reference evidence="3 4" key="1">
    <citation type="journal article" date="2015" name="Genome Announc.">
        <title>Draft Genome of the Euendolithic (true boring) Cyanobacterium Mastigocoleus testarum strain BC008.</title>
        <authorList>
            <person name="Guida B.S."/>
            <person name="Garcia-Pichel F."/>
        </authorList>
    </citation>
    <scope>NUCLEOTIDE SEQUENCE [LARGE SCALE GENOMIC DNA]</scope>
    <source>
        <strain evidence="3 4">BC008</strain>
    </source>
</reference>
<name>A0A0V7ZUQ0_9CYAN</name>
<dbReference type="AlphaFoldDB" id="A0A0V7ZUQ0"/>
<gene>
    <name evidence="2" type="ORF">BC008_31775</name>
    <name evidence="3" type="ORF">BC008_33350</name>
</gene>
<evidence type="ECO:0000256" key="1">
    <source>
        <dbReference type="SAM" id="MobiDB-lite"/>
    </source>
</evidence>
<comment type="caution">
    <text evidence="3">The sequence shown here is derived from an EMBL/GenBank/DDBJ whole genome shotgun (WGS) entry which is preliminary data.</text>
</comment>
<accession>A0A0V7ZUQ0</accession>
<dbReference type="EMBL" id="LMTZ01000083">
    <property type="protein sequence ID" value="KST67971.1"/>
    <property type="molecule type" value="Genomic_DNA"/>
</dbReference>
<feature type="region of interest" description="Disordered" evidence="1">
    <location>
        <begin position="26"/>
        <end position="58"/>
    </location>
</feature>
<dbReference type="Proteomes" id="UP000053372">
    <property type="component" value="Unassembled WGS sequence"/>
</dbReference>
<dbReference type="RefSeq" id="WP_027845833.1">
    <property type="nucleotide sequence ID" value="NZ_LMTZ01000066.1"/>
</dbReference>
<organism evidence="3 4">
    <name type="scientific">Mastigocoleus testarum BC008</name>
    <dbReference type="NCBI Taxonomy" id="371196"/>
    <lineage>
        <taxon>Bacteria</taxon>
        <taxon>Bacillati</taxon>
        <taxon>Cyanobacteriota</taxon>
        <taxon>Cyanophyceae</taxon>
        <taxon>Nostocales</taxon>
        <taxon>Hapalosiphonaceae</taxon>
        <taxon>Mastigocoleus</taxon>
    </lineage>
</organism>